<dbReference type="GO" id="GO:0004519">
    <property type="term" value="F:endonuclease activity"/>
    <property type="evidence" value="ECO:0007669"/>
    <property type="project" value="UniProtKB-KW"/>
</dbReference>
<evidence type="ECO:0000256" key="1">
    <source>
        <dbReference type="ARBA" id="ARBA00001968"/>
    </source>
</evidence>
<evidence type="ECO:0000259" key="3">
    <source>
        <dbReference type="Pfam" id="PF13359"/>
    </source>
</evidence>
<dbReference type="InterPro" id="IPR027806">
    <property type="entry name" value="HARBI1_dom"/>
</dbReference>
<feature type="domain" description="DDE Tnp4" evidence="3">
    <location>
        <begin position="1"/>
        <end position="78"/>
    </location>
</feature>
<accession>A0A1H6E3M1</accession>
<gene>
    <name evidence="4" type="ORF">SAMN04489712_13013</name>
</gene>
<name>A0A1H6E3M1_9ACTN</name>
<evidence type="ECO:0000256" key="2">
    <source>
        <dbReference type="ARBA" id="ARBA00022723"/>
    </source>
</evidence>
<dbReference type="AlphaFoldDB" id="A0A1H6E3M1"/>
<protein>
    <submittedName>
        <fullName evidence="4">DDE superfamily endonuclease</fullName>
    </submittedName>
</protein>
<evidence type="ECO:0000313" key="4">
    <source>
        <dbReference type="EMBL" id="SEG91664.1"/>
    </source>
</evidence>
<sequence length="83" mass="9421">MADGAYQGNPDVIIPYRKPRDGGPLPAWQEDLNRVHRSVRARIEHALARMKCWKILRDHRRKASTLHDTVAGIAYLHNLALAA</sequence>
<dbReference type="EMBL" id="FNVO01000030">
    <property type="protein sequence ID" value="SEG91664.1"/>
    <property type="molecule type" value="Genomic_DNA"/>
</dbReference>
<keyword evidence="4" id="KW-0378">Hydrolase</keyword>
<evidence type="ECO:0000313" key="5">
    <source>
        <dbReference type="Proteomes" id="UP000236723"/>
    </source>
</evidence>
<keyword evidence="4" id="KW-0540">Nuclease</keyword>
<dbReference type="GO" id="GO:0046872">
    <property type="term" value="F:metal ion binding"/>
    <property type="evidence" value="ECO:0007669"/>
    <property type="project" value="UniProtKB-KW"/>
</dbReference>
<keyword evidence="2" id="KW-0479">Metal-binding</keyword>
<dbReference type="Proteomes" id="UP000236723">
    <property type="component" value="Unassembled WGS sequence"/>
</dbReference>
<keyword evidence="4" id="KW-0255">Endonuclease</keyword>
<proteinExistence type="predicted"/>
<dbReference type="Pfam" id="PF13359">
    <property type="entry name" value="DDE_Tnp_4"/>
    <property type="match status" value="1"/>
</dbReference>
<keyword evidence="5" id="KW-1185">Reference proteome</keyword>
<comment type="cofactor">
    <cofactor evidence="1">
        <name>a divalent metal cation</name>
        <dbReference type="ChEBI" id="CHEBI:60240"/>
    </cofactor>
</comment>
<organism evidence="4 5">
    <name type="scientific">Thermomonospora echinospora</name>
    <dbReference type="NCBI Taxonomy" id="1992"/>
    <lineage>
        <taxon>Bacteria</taxon>
        <taxon>Bacillati</taxon>
        <taxon>Actinomycetota</taxon>
        <taxon>Actinomycetes</taxon>
        <taxon>Streptosporangiales</taxon>
        <taxon>Thermomonosporaceae</taxon>
        <taxon>Thermomonospora</taxon>
    </lineage>
</organism>
<reference evidence="5" key="1">
    <citation type="submission" date="2016-10" db="EMBL/GenBank/DDBJ databases">
        <authorList>
            <person name="Varghese N."/>
            <person name="Submissions S."/>
        </authorList>
    </citation>
    <scope>NUCLEOTIDE SEQUENCE [LARGE SCALE GENOMIC DNA]</scope>
    <source>
        <strain evidence="5">DSM 43163</strain>
    </source>
</reference>